<proteinExistence type="predicted"/>
<feature type="region of interest" description="Disordered" evidence="1">
    <location>
        <begin position="1"/>
        <end position="44"/>
    </location>
</feature>
<reference evidence="2 3" key="1">
    <citation type="journal article" date="2019" name="Int. J. Syst. Evol. Microbiol.">
        <title>The Global Catalogue of Microorganisms (GCM) 10K type strain sequencing project: providing services to taxonomists for standard genome sequencing and annotation.</title>
        <authorList>
            <consortium name="The Broad Institute Genomics Platform"/>
            <consortium name="The Broad Institute Genome Sequencing Center for Infectious Disease"/>
            <person name="Wu L."/>
            <person name="Ma J."/>
        </authorList>
    </citation>
    <scope>NUCLEOTIDE SEQUENCE [LARGE SCALE GENOMIC DNA]</scope>
    <source>
        <strain evidence="2 3">JCM 6307</strain>
    </source>
</reference>
<dbReference type="Proteomes" id="UP001501358">
    <property type="component" value="Unassembled WGS sequence"/>
</dbReference>
<evidence type="ECO:0000313" key="3">
    <source>
        <dbReference type="Proteomes" id="UP001501358"/>
    </source>
</evidence>
<protein>
    <submittedName>
        <fullName evidence="2">Uncharacterized protein</fullName>
    </submittedName>
</protein>
<comment type="caution">
    <text evidence="2">The sequence shown here is derived from an EMBL/GenBank/DDBJ whole genome shotgun (WGS) entry which is preliminary data.</text>
</comment>
<evidence type="ECO:0000313" key="2">
    <source>
        <dbReference type="EMBL" id="GAA2478304.1"/>
    </source>
</evidence>
<dbReference type="EMBL" id="BAAATA010000005">
    <property type="protein sequence ID" value="GAA2478304.1"/>
    <property type="molecule type" value="Genomic_DNA"/>
</dbReference>
<evidence type="ECO:0000256" key="1">
    <source>
        <dbReference type="SAM" id="MobiDB-lite"/>
    </source>
</evidence>
<sequence>MVPDIPCPPQANGEGRSAGPSHTSRAPGGGPSGPPATAGMSSIAKRKGWFRQLCAEVPAAGAARIPEEAGLPAVSPGFTPRRV</sequence>
<keyword evidence="3" id="KW-1185">Reference proteome</keyword>
<accession>A0ABN3L6Q0</accession>
<organism evidence="2 3">
    <name type="scientific">Streptomyces thermolineatus</name>
    <dbReference type="NCBI Taxonomy" id="44033"/>
    <lineage>
        <taxon>Bacteria</taxon>
        <taxon>Bacillati</taxon>
        <taxon>Actinomycetota</taxon>
        <taxon>Actinomycetes</taxon>
        <taxon>Kitasatosporales</taxon>
        <taxon>Streptomycetaceae</taxon>
        <taxon>Streptomyces</taxon>
    </lineage>
</organism>
<gene>
    <name evidence="2" type="ORF">GCM10010406_13060</name>
</gene>
<name>A0ABN3L6Q0_9ACTN</name>